<dbReference type="Pfam" id="PF04103">
    <property type="entry name" value="CD20"/>
    <property type="match status" value="1"/>
</dbReference>
<evidence type="ECO:0000313" key="8">
    <source>
        <dbReference type="Proteomes" id="UP000540089"/>
    </source>
</evidence>
<keyword evidence="8" id="KW-1185">Reference proteome</keyword>
<feature type="transmembrane region" description="Helical" evidence="6">
    <location>
        <begin position="159"/>
        <end position="182"/>
    </location>
</feature>
<dbReference type="InterPro" id="IPR007237">
    <property type="entry name" value="CD20-like"/>
</dbReference>
<feature type="transmembrane region" description="Helical" evidence="6">
    <location>
        <begin position="20"/>
        <end position="41"/>
    </location>
</feature>
<dbReference type="GO" id="GO:0016020">
    <property type="term" value="C:membrane"/>
    <property type="evidence" value="ECO:0007669"/>
    <property type="project" value="UniProtKB-SubCell"/>
</dbReference>
<feature type="transmembrane region" description="Helical" evidence="6">
    <location>
        <begin position="53"/>
        <end position="70"/>
    </location>
</feature>
<dbReference type="InterPro" id="IPR030431">
    <property type="entry name" value="ENTREP1-3"/>
</dbReference>
<feature type="non-terminal residue" evidence="7">
    <location>
        <position position="1"/>
    </location>
</feature>
<comment type="subcellular location">
    <subcellularLocation>
        <location evidence="1">Membrane</location>
        <topology evidence="1">Multi-pass membrane protein</topology>
    </subcellularLocation>
</comment>
<feature type="transmembrane region" description="Helical" evidence="6">
    <location>
        <begin position="76"/>
        <end position="98"/>
    </location>
</feature>
<evidence type="ECO:0000256" key="4">
    <source>
        <dbReference type="ARBA" id="ARBA00023136"/>
    </source>
</evidence>
<protein>
    <submittedName>
        <fullName evidence="7">F1892 protein</fullName>
    </submittedName>
</protein>
<evidence type="ECO:0000256" key="6">
    <source>
        <dbReference type="SAM" id="Phobius"/>
    </source>
</evidence>
<keyword evidence="2 6" id="KW-0812">Transmembrane</keyword>
<comment type="caution">
    <text evidence="7">The sequence shown here is derived from an EMBL/GenBank/DDBJ whole genome shotgun (WGS) entry which is preliminary data.</text>
</comment>
<feature type="non-terminal residue" evidence="7">
    <location>
        <position position="516"/>
    </location>
</feature>
<keyword evidence="4 6" id="KW-0472">Membrane</keyword>
<gene>
    <name evidence="7" type="primary">Fam189a2</name>
    <name evidence="7" type="ORF">RISTRI_R08551</name>
</gene>
<evidence type="ECO:0000313" key="7">
    <source>
        <dbReference type="EMBL" id="NXV36306.1"/>
    </source>
</evidence>
<evidence type="ECO:0000256" key="5">
    <source>
        <dbReference type="ARBA" id="ARBA00034309"/>
    </source>
</evidence>
<accession>A0A7L3T7S8</accession>
<comment type="similarity">
    <text evidence="5">Belongs to the ENTREP family.</text>
</comment>
<dbReference type="PANTHER" id="PTHR17615:SF8">
    <property type="entry name" value="ENDOSOMAL TRANSMEMBRANE EPSIN INTERACTOR 1"/>
    <property type="match status" value="1"/>
</dbReference>
<organism evidence="7 8">
    <name type="scientific">Rissa tridactyla</name>
    <name type="common">Black-legged kittiwake</name>
    <name type="synonym">Larus tridactyla</name>
    <dbReference type="NCBI Taxonomy" id="75485"/>
    <lineage>
        <taxon>Eukaryota</taxon>
        <taxon>Metazoa</taxon>
        <taxon>Chordata</taxon>
        <taxon>Craniata</taxon>
        <taxon>Vertebrata</taxon>
        <taxon>Euteleostomi</taxon>
        <taxon>Archelosauria</taxon>
        <taxon>Archosauria</taxon>
        <taxon>Dinosauria</taxon>
        <taxon>Saurischia</taxon>
        <taxon>Theropoda</taxon>
        <taxon>Coelurosauria</taxon>
        <taxon>Aves</taxon>
        <taxon>Neognathae</taxon>
        <taxon>Neoaves</taxon>
        <taxon>Charadriiformes</taxon>
        <taxon>Laridae</taxon>
        <taxon>Rissa</taxon>
    </lineage>
</organism>
<evidence type="ECO:0000256" key="2">
    <source>
        <dbReference type="ARBA" id="ARBA00022692"/>
    </source>
</evidence>
<dbReference type="EMBL" id="VZUC01000238">
    <property type="protein sequence ID" value="NXV36306.1"/>
    <property type="molecule type" value="Genomic_DNA"/>
</dbReference>
<proteinExistence type="inferred from homology"/>
<dbReference type="AlphaFoldDB" id="A0A7L3T7S8"/>
<name>A0A7L3T7S8_RISTR</name>
<dbReference type="Proteomes" id="UP000540089">
    <property type="component" value="Unassembled WGS sequence"/>
</dbReference>
<evidence type="ECO:0000256" key="1">
    <source>
        <dbReference type="ARBA" id="ARBA00004141"/>
    </source>
</evidence>
<evidence type="ECO:0000256" key="3">
    <source>
        <dbReference type="ARBA" id="ARBA00022989"/>
    </source>
</evidence>
<keyword evidence="3 6" id="KW-1133">Transmembrane helix</keyword>
<reference evidence="7 8" key="1">
    <citation type="submission" date="2019-09" db="EMBL/GenBank/DDBJ databases">
        <title>Bird 10,000 Genomes (B10K) Project - Family phase.</title>
        <authorList>
            <person name="Zhang G."/>
        </authorList>
    </citation>
    <scope>NUCLEOTIDE SEQUENCE [LARGE SCALE GENOMIC DNA]</scope>
    <source>
        <strain evidence="7">OUT-0021</strain>
        <tissue evidence="7">Blood</tissue>
    </source>
</reference>
<sequence>QPAAPDPGTALPPSRPLLPVAVLQIVLGCSLVALNFGALSLSSAPQMKNASPLWAGFSVILSGILGLMAWKRPMVILANLFVLLSIICVLLNVAGLILGCQGIQFVSSVPKCDLVDVGENKICFCCEELHLTKCTEETALKLHHMKSCIAAHLLFKKILFALCALNALTTTVCLIAAALHYLQIFATRRSCTDESQIEDQGHVLDPDDFVPPAPPPSYFATLDSYNPETSCRMLGSGVIRLPHAYGAQIEDVGVFCPLDPPPPYEEGVCSQNVSEQVWLAGVYSGKTNLLYSHYFSFTFTIRNYSGEEIPESSSRVSLSPSNASLVPEEGACRRAFNLLRKRSKSDPVLHSQLLQAPISEAAMQTDVNPQLCPVTLRKSLRARTLRGRPQSLVDYKSYTATKRLAAWILEQSCSMSPDINELVENIKSVLKSDEKHMAEAITSATFLEEVVMTFGQQAVSSSAHRSPFRRHPRLLHLESCGDLSTFTTDEDQLAEWRVQRARREWPRSLTGVLTVL</sequence>
<dbReference type="PANTHER" id="PTHR17615">
    <property type="entry name" value="PROTEIN FAM189A"/>
    <property type="match status" value="1"/>
</dbReference>